<dbReference type="Pfam" id="PF13430">
    <property type="entry name" value="DUF4112"/>
    <property type="match status" value="1"/>
</dbReference>
<proteinExistence type="predicted"/>
<evidence type="ECO:0000313" key="1">
    <source>
        <dbReference type="EMBL" id="EAR49470.1"/>
    </source>
</evidence>
<dbReference type="HOGENOM" id="CLU_116315_3_0_5"/>
<evidence type="ECO:0008006" key="3">
    <source>
        <dbReference type="Google" id="ProtNLM"/>
    </source>
</evidence>
<evidence type="ECO:0000313" key="2">
    <source>
        <dbReference type="Proteomes" id="UP000003635"/>
    </source>
</evidence>
<dbReference type="InterPro" id="IPR025187">
    <property type="entry name" value="DUF4112"/>
</dbReference>
<gene>
    <name evidence="1" type="ORF">OG2516_04618</name>
</gene>
<dbReference type="EMBL" id="AAOT01000067">
    <property type="protein sequence ID" value="EAR49470.1"/>
    <property type="molecule type" value="Genomic_DNA"/>
</dbReference>
<comment type="caution">
    <text evidence="1">The sequence shown here is derived from an EMBL/GenBank/DDBJ whole genome shotgun (WGS) entry which is preliminary data.</text>
</comment>
<dbReference type="STRING" id="314256.OG2516_04618"/>
<sequence length="125" mass="13346">MAEHERELQRLERLANQMDALFRIPGTGIRVGADSIIGLVPGIGDSLALAPAGWIVWKARDLGAPNGMLVKMGFNVAVDTVIGAIPLIGDIFDVGWKGNLRNVRLLREHLEAEGKATPAARADAA</sequence>
<protein>
    <recommendedName>
        <fullName evidence="3">DUF4112 domain-containing protein</fullName>
    </recommendedName>
</protein>
<name>Q2C9X0_OCEGH</name>
<organism evidence="1 2">
    <name type="scientific">Oceanicola granulosus (strain ATCC BAA-861 / DSM 15982 / KCTC 12143 / HTCC2516)</name>
    <dbReference type="NCBI Taxonomy" id="314256"/>
    <lineage>
        <taxon>Bacteria</taxon>
        <taxon>Pseudomonadati</taxon>
        <taxon>Pseudomonadota</taxon>
        <taxon>Alphaproteobacteria</taxon>
        <taxon>Rhodobacterales</taxon>
        <taxon>Roseobacteraceae</taxon>
        <taxon>Oceanicola</taxon>
    </lineage>
</organism>
<keyword evidence="2" id="KW-1185">Reference proteome</keyword>
<dbReference type="AlphaFoldDB" id="Q2C9X0"/>
<reference evidence="1 2" key="1">
    <citation type="journal article" date="2010" name="J. Bacteriol.">
        <title>Genome sequences of Oceanicola granulosus HTCC2516(T) and Oceanicola batsensis HTCC2597(TDelta).</title>
        <authorList>
            <person name="Thrash J.C."/>
            <person name="Cho J.C."/>
            <person name="Vergin K.L."/>
            <person name="Giovannoni S.J."/>
        </authorList>
    </citation>
    <scope>NUCLEOTIDE SEQUENCE [LARGE SCALE GENOMIC DNA]</scope>
    <source>
        <strain evidence="2">ATCC BAA-861 / DSM 15982 / KCTC 12143 / HTCC2516</strain>
    </source>
</reference>
<dbReference type="eggNOG" id="ENOG5032RYR">
    <property type="taxonomic scope" value="Bacteria"/>
</dbReference>
<dbReference type="Proteomes" id="UP000003635">
    <property type="component" value="Unassembled WGS sequence"/>
</dbReference>
<dbReference type="PANTHER" id="PTHR35519:SF2">
    <property type="entry name" value="PH DOMAIN PROTEIN"/>
    <property type="match status" value="1"/>
</dbReference>
<dbReference type="PANTHER" id="PTHR35519">
    <property type="entry name" value="MEMBRANE PROTEINS"/>
    <property type="match status" value="1"/>
</dbReference>
<accession>Q2C9X0</accession>